<name>A0AAI9ULI5_9PEZI</name>
<evidence type="ECO:0000256" key="2">
    <source>
        <dbReference type="SAM" id="SignalP"/>
    </source>
</evidence>
<keyword evidence="1" id="KW-0472">Membrane</keyword>
<dbReference type="AlphaFoldDB" id="A0AAI9ULI5"/>
<accession>A0AAI9ULI5</accession>
<proteinExistence type="predicted"/>
<evidence type="ECO:0008006" key="5">
    <source>
        <dbReference type="Google" id="ProtNLM"/>
    </source>
</evidence>
<evidence type="ECO:0000256" key="1">
    <source>
        <dbReference type="SAM" id="Phobius"/>
    </source>
</evidence>
<protein>
    <recommendedName>
        <fullName evidence="5">Integral membrane protein</fullName>
    </recommendedName>
</protein>
<keyword evidence="1" id="KW-1133">Transmembrane helix</keyword>
<evidence type="ECO:0000313" key="4">
    <source>
        <dbReference type="Proteomes" id="UP001239795"/>
    </source>
</evidence>
<comment type="caution">
    <text evidence="3">The sequence shown here is derived from an EMBL/GenBank/DDBJ whole genome shotgun (WGS) entry which is preliminary data.</text>
</comment>
<feature type="signal peptide" evidence="2">
    <location>
        <begin position="1"/>
        <end position="16"/>
    </location>
</feature>
<keyword evidence="1" id="KW-0812">Transmembrane</keyword>
<dbReference type="EMBL" id="MLGG01000013">
    <property type="protein sequence ID" value="KAK1459228.1"/>
    <property type="molecule type" value="Genomic_DNA"/>
</dbReference>
<evidence type="ECO:0000313" key="3">
    <source>
        <dbReference type="EMBL" id="KAK1459228.1"/>
    </source>
</evidence>
<sequence length="178" mass="19446">MIFLVILLFFVATANPEPNFCVSIPNFPRCSKGLSQVGSNGAEGVGGACPNTPTCSEGEEVQVVNSQRSLRLFVVFFGLIDRFQCCTDDGGTVLFVLRTLPVGGTAFSVSVKALLIIVMVTMMALYESYRKATLAELRVPLLFGLFMIAVGELQEETVRKQNRKCVVSRKSYSSFLVI</sequence>
<gene>
    <name evidence="3" type="ORF">CMEL01_02227</name>
</gene>
<feature type="chain" id="PRO_5042510139" description="Integral membrane protein" evidence="2">
    <location>
        <begin position="17"/>
        <end position="178"/>
    </location>
</feature>
<dbReference type="Proteomes" id="UP001239795">
    <property type="component" value="Unassembled WGS sequence"/>
</dbReference>
<organism evidence="3 4">
    <name type="scientific">Colletotrichum melonis</name>
    <dbReference type="NCBI Taxonomy" id="1209925"/>
    <lineage>
        <taxon>Eukaryota</taxon>
        <taxon>Fungi</taxon>
        <taxon>Dikarya</taxon>
        <taxon>Ascomycota</taxon>
        <taxon>Pezizomycotina</taxon>
        <taxon>Sordariomycetes</taxon>
        <taxon>Hypocreomycetidae</taxon>
        <taxon>Glomerellales</taxon>
        <taxon>Glomerellaceae</taxon>
        <taxon>Colletotrichum</taxon>
        <taxon>Colletotrichum acutatum species complex</taxon>
    </lineage>
</organism>
<reference evidence="3 4" key="1">
    <citation type="submission" date="2016-10" db="EMBL/GenBank/DDBJ databases">
        <title>The genome sequence of Colletotrichum fioriniae PJ7.</title>
        <authorList>
            <person name="Baroncelli R."/>
        </authorList>
    </citation>
    <scope>NUCLEOTIDE SEQUENCE [LARGE SCALE GENOMIC DNA]</scope>
    <source>
        <strain evidence="3">Col 31</strain>
    </source>
</reference>
<keyword evidence="2" id="KW-0732">Signal</keyword>
<keyword evidence="4" id="KW-1185">Reference proteome</keyword>
<feature type="transmembrane region" description="Helical" evidence="1">
    <location>
        <begin position="106"/>
        <end position="125"/>
    </location>
</feature>